<dbReference type="GO" id="GO:0035613">
    <property type="term" value="F:RNA stem-loop binding"/>
    <property type="evidence" value="ECO:0007669"/>
    <property type="project" value="TreeGrafter"/>
</dbReference>
<keyword evidence="4" id="KW-0540">Nuclease</keyword>
<accession>A0A7K9ZWF1</accession>
<proteinExistence type="predicted"/>
<comment type="caution">
    <text evidence="12">The sequence shown here is derived from an EMBL/GenBank/DDBJ whole genome shotgun (WGS) entry which is preliminary data.</text>
</comment>
<reference evidence="12 13" key="1">
    <citation type="submission" date="2019-09" db="EMBL/GenBank/DDBJ databases">
        <title>Bird 10,000 Genomes (B10K) Project - Family phase.</title>
        <authorList>
            <person name="Zhang G."/>
        </authorList>
    </citation>
    <scope>NUCLEOTIDE SEQUENCE [LARGE SCALE GENOMIC DNA]</scope>
    <source>
        <strain evidence="12">B10K-DU-001-48</strain>
        <tissue evidence="12">Muscle</tissue>
    </source>
</reference>
<evidence type="ECO:0000256" key="8">
    <source>
        <dbReference type="ARBA" id="ARBA00022918"/>
    </source>
</evidence>
<keyword evidence="6" id="KW-0255">Endonuclease</keyword>
<dbReference type="PANTHER" id="PTHR41694">
    <property type="entry name" value="ENDOGENOUS RETROVIRUS GROUP K MEMBER POL PROTEIN"/>
    <property type="match status" value="1"/>
</dbReference>
<evidence type="ECO:0000256" key="5">
    <source>
        <dbReference type="ARBA" id="ARBA00022723"/>
    </source>
</evidence>
<keyword evidence="5" id="KW-0479">Metal-binding</keyword>
<evidence type="ECO:0000313" key="13">
    <source>
        <dbReference type="Proteomes" id="UP000537234"/>
    </source>
</evidence>
<dbReference type="PROSITE" id="PS50994">
    <property type="entry name" value="INTEGRASE"/>
    <property type="match status" value="1"/>
</dbReference>
<evidence type="ECO:0000259" key="10">
    <source>
        <dbReference type="PROSITE" id="PS50876"/>
    </source>
</evidence>
<evidence type="ECO:0000256" key="3">
    <source>
        <dbReference type="ARBA" id="ARBA00022695"/>
    </source>
</evidence>
<keyword evidence="7" id="KW-0378">Hydrolase</keyword>
<evidence type="ECO:0000256" key="4">
    <source>
        <dbReference type="ARBA" id="ARBA00022722"/>
    </source>
</evidence>
<dbReference type="GO" id="GO:0015074">
    <property type="term" value="P:DNA integration"/>
    <property type="evidence" value="ECO:0007669"/>
    <property type="project" value="InterPro"/>
</dbReference>
<dbReference type="Pfam" id="PF02022">
    <property type="entry name" value="Integrase_Zn"/>
    <property type="match status" value="1"/>
</dbReference>
<evidence type="ECO:0000256" key="9">
    <source>
        <dbReference type="PROSITE-ProRule" id="PRU00450"/>
    </source>
</evidence>
<dbReference type="PROSITE" id="PS50876">
    <property type="entry name" value="ZF_INTEGRASE"/>
    <property type="match status" value="1"/>
</dbReference>
<dbReference type="InterPro" id="IPR003308">
    <property type="entry name" value="Integrase_Zn-bd_dom_N"/>
</dbReference>
<protein>
    <recommendedName>
        <fullName evidence="1">RNA-directed DNA polymerase</fullName>
        <ecNumber evidence="1">2.7.7.49</ecNumber>
    </recommendedName>
</protein>
<dbReference type="InterPro" id="IPR012337">
    <property type="entry name" value="RNaseH-like_sf"/>
</dbReference>
<keyword evidence="8" id="KW-0695">RNA-directed DNA polymerase</keyword>
<evidence type="ECO:0000256" key="7">
    <source>
        <dbReference type="ARBA" id="ARBA00022801"/>
    </source>
</evidence>
<dbReference type="SUPFAM" id="SSF53098">
    <property type="entry name" value="Ribonuclease H-like"/>
    <property type="match status" value="1"/>
</dbReference>
<feature type="non-terminal residue" evidence="12">
    <location>
        <position position="1"/>
    </location>
</feature>
<feature type="non-terminal residue" evidence="12">
    <location>
        <position position="163"/>
    </location>
</feature>
<dbReference type="GO" id="GO:0016787">
    <property type="term" value="F:hydrolase activity"/>
    <property type="evidence" value="ECO:0007669"/>
    <property type="project" value="UniProtKB-KW"/>
</dbReference>
<keyword evidence="9" id="KW-0863">Zinc-finger</keyword>
<evidence type="ECO:0000256" key="2">
    <source>
        <dbReference type="ARBA" id="ARBA00022679"/>
    </source>
</evidence>
<dbReference type="SUPFAM" id="SSF46919">
    <property type="entry name" value="N-terminal Zn binding domain of HIV integrase"/>
    <property type="match status" value="1"/>
</dbReference>
<dbReference type="GO" id="GO:0008270">
    <property type="term" value="F:zinc ion binding"/>
    <property type="evidence" value="ECO:0007669"/>
    <property type="project" value="UniProtKB-KW"/>
</dbReference>
<dbReference type="Proteomes" id="UP000537234">
    <property type="component" value="Unassembled WGS sequence"/>
</dbReference>
<evidence type="ECO:0000256" key="6">
    <source>
        <dbReference type="ARBA" id="ARBA00022759"/>
    </source>
</evidence>
<keyword evidence="3" id="KW-0548">Nucleotidyltransferase</keyword>
<dbReference type="EMBL" id="VXAD01009645">
    <property type="protein sequence ID" value="NXJ26855.1"/>
    <property type="molecule type" value="Genomic_DNA"/>
</dbReference>
<dbReference type="InterPro" id="IPR017856">
    <property type="entry name" value="Integrase-like_N"/>
</dbReference>
<feature type="domain" description="Integrase catalytic" evidence="11">
    <location>
        <begin position="59"/>
        <end position="163"/>
    </location>
</feature>
<gene>
    <name evidence="12" type="primary">Ervk7_1</name>
    <name evidence="12" type="ORF">DICMEG_R15493</name>
</gene>
<organism evidence="12 13">
    <name type="scientific">Dicrurus megarhynchus</name>
    <dbReference type="NCBI Taxonomy" id="450177"/>
    <lineage>
        <taxon>Eukaryota</taxon>
        <taxon>Metazoa</taxon>
        <taxon>Chordata</taxon>
        <taxon>Craniata</taxon>
        <taxon>Vertebrata</taxon>
        <taxon>Euteleostomi</taxon>
        <taxon>Archelosauria</taxon>
        <taxon>Archosauria</taxon>
        <taxon>Dinosauria</taxon>
        <taxon>Saurischia</taxon>
        <taxon>Theropoda</taxon>
        <taxon>Coelurosauria</taxon>
        <taxon>Aves</taxon>
        <taxon>Neognathae</taxon>
        <taxon>Neoaves</taxon>
        <taxon>Telluraves</taxon>
        <taxon>Australaves</taxon>
        <taxon>Passeriformes</taxon>
        <taxon>Corvoidea</taxon>
        <taxon>Dicruridae</taxon>
        <taxon>Dicrurus</taxon>
    </lineage>
</organism>
<dbReference type="GO" id="GO:0004519">
    <property type="term" value="F:endonuclease activity"/>
    <property type="evidence" value="ECO:0007669"/>
    <property type="project" value="UniProtKB-KW"/>
</dbReference>
<evidence type="ECO:0000313" key="12">
    <source>
        <dbReference type="EMBL" id="NXJ26855.1"/>
    </source>
</evidence>
<sequence>ASECPGFPSMFQQAKLSHQMYHQNALTLVGMFHLTHDQARAIVATCPQCQLYQLPSLGSGVNPRGLNTGELRQTDATHIPAFGRQKYVHVSIVTFLGVIFASAHTGEKAKDVIIHFHLAFATLSVPAEVKMDNGPAHTSGKLYEFFDKWGIRHSMGIPPLSHR</sequence>
<dbReference type="InterPro" id="IPR001584">
    <property type="entry name" value="Integrase_cat-core"/>
</dbReference>
<dbReference type="AlphaFoldDB" id="A0A7K9ZWF1"/>
<evidence type="ECO:0000256" key="1">
    <source>
        <dbReference type="ARBA" id="ARBA00012493"/>
    </source>
</evidence>
<dbReference type="Gene3D" id="3.30.420.10">
    <property type="entry name" value="Ribonuclease H-like superfamily/Ribonuclease H"/>
    <property type="match status" value="1"/>
</dbReference>
<keyword evidence="13" id="KW-1185">Reference proteome</keyword>
<evidence type="ECO:0000259" key="11">
    <source>
        <dbReference type="PROSITE" id="PS50994"/>
    </source>
</evidence>
<dbReference type="Pfam" id="PF00665">
    <property type="entry name" value="rve"/>
    <property type="match status" value="1"/>
</dbReference>
<dbReference type="PANTHER" id="PTHR41694:SF3">
    <property type="entry name" value="RNA-DIRECTED DNA POLYMERASE-RELATED"/>
    <property type="match status" value="1"/>
</dbReference>
<dbReference type="InterPro" id="IPR036397">
    <property type="entry name" value="RNaseH_sf"/>
</dbReference>
<dbReference type="EC" id="2.7.7.49" evidence="1"/>
<name>A0A7K9ZWF1_9CORV</name>
<keyword evidence="2" id="KW-0808">Transferase</keyword>
<keyword evidence="9" id="KW-0862">Zinc</keyword>
<dbReference type="Gene3D" id="1.10.10.200">
    <property type="match status" value="1"/>
</dbReference>
<dbReference type="GO" id="GO:0003964">
    <property type="term" value="F:RNA-directed DNA polymerase activity"/>
    <property type="evidence" value="ECO:0007669"/>
    <property type="project" value="UniProtKB-KW"/>
</dbReference>
<feature type="domain" description="Integrase-type" evidence="10">
    <location>
        <begin position="9"/>
        <end position="50"/>
    </location>
</feature>